<dbReference type="HOGENOM" id="CLU_026673_29_1_1"/>
<sequence length="338" mass="37392">MSQIKNTQVLFMENPQGYPEPNKSIVHDNSHTIDPDTIPLDGGFLLKTLVVSIDPYIRTLMRFVYKRGEVIFNYGVAVVIRTEHSGVKVGDHVYGLLPFQKYSIIPHVSQIGSFRILKNEEKLPWSAYVGMVGMPGQTAYSGWREYANLQKGDVVYVSSAAGPIGSFVVHLAKEAGCKVIASAGSEAKLKFLRDIGVDVVFNYKTEDMTEVLKKEGPINLYWDNVGGETLDKAFACAAQGATFILCGMISTWNEAPPVMNNMGYIALNQLNVHGFTITYLLPKYEKEFYDVVPNWIASGKIKCLEEKRNGLEHASQAVYDVQVGNHTGKCVLVVSEGP</sequence>
<dbReference type="SUPFAM" id="SSF50129">
    <property type="entry name" value="GroES-like"/>
    <property type="match status" value="1"/>
</dbReference>
<dbReference type="PANTHER" id="PTHR43205:SF7">
    <property type="entry name" value="PROSTAGLANDIN REDUCTASE 1"/>
    <property type="match status" value="1"/>
</dbReference>
<evidence type="ECO:0000313" key="4">
    <source>
        <dbReference type="Proteomes" id="UP000053257"/>
    </source>
</evidence>
<dbReference type="InterPro" id="IPR036291">
    <property type="entry name" value="NAD(P)-bd_dom_sf"/>
</dbReference>
<proteinExistence type="predicted"/>
<dbReference type="Pfam" id="PF00107">
    <property type="entry name" value="ADH_zinc_N"/>
    <property type="match status" value="1"/>
</dbReference>
<dbReference type="EMBL" id="KN840513">
    <property type="protein sequence ID" value="KIP06674.1"/>
    <property type="molecule type" value="Genomic_DNA"/>
</dbReference>
<dbReference type="AlphaFoldDB" id="A0A0C3NNJ5"/>
<dbReference type="InterPro" id="IPR020843">
    <property type="entry name" value="ER"/>
</dbReference>
<feature type="domain" description="Enoyl reductase (ER)" evidence="2">
    <location>
        <begin position="44"/>
        <end position="332"/>
    </location>
</feature>
<protein>
    <recommendedName>
        <fullName evidence="2">Enoyl reductase (ER) domain-containing protein</fullName>
    </recommendedName>
</protein>
<keyword evidence="4" id="KW-1185">Reference proteome</keyword>
<evidence type="ECO:0000256" key="1">
    <source>
        <dbReference type="ARBA" id="ARBA00023002"/>
    </source>
</evidence>
<name>A0A0C3NNJ5_PHLG1</name>
<keyword evidence="1" id="KW-0560">Oxidoreductase</keyword>
<evidence type="ECO:0000259" key="2">
    <source>
        <dbReference type="SMART" id="SM00829"/>
    </source>
</evidence>
<gene>
    <name evidence="3" type="ORF">PHLGIDRAFT_450503</name>
</gene>
<accession>A0A0C3NNJ5</accession>
<evidence type="ECO:0000313" key="3">
    <source>
        <dbReference type="EMBL" id="KIP06674.1"/>
    </source>
</evidence>
<dbReference type="Pfam" id="PF16884">
    <property type="entry name" value="ADH_N_2"/>
    <property type="match status" value="1"/>
</dbReference>
<reference evidence="3 4" key="1">
    <citation type="journal article" date="2014" name="PLoS Genet.">
        <title>Analysis of the Phlebiopsis gigantea genome, transcriptome and secretome provides insight into its pioneer colonization strategies of wood.</title>
        <authorList>
            <person name="Hori C."/>
            <person name="Ishida T."/>
            <person name="Igarashi K."/>
            <person name="Samejima M."/>
            <person name="Suzuki H."/>
            <person name="Master E."/>
            <person name="Ferreira P."/>
            <person name="Ruiz-Duenas F.J."/>
            <person name="Held B."/>
            <person name="Canessa P."/>
            <person name="Larrondo L.F."/>
            <person name="Schmoll M."/>
            <person name="Druzhinina I.S."/>
            <person name="Kubicek C.P."/>
            <person name="Gaskell J.A."/>
            <person name="Kersten P."/>
            <person name="St John F."/>
            <person name="Glasner J."/>
            <person name="Sabat G."/>
            <person name="Splinter BonDurant S."/>
            <person name="Syed K."/>
            <person name="Yadav J."/>
            <person name="Mgbeahuruike A.C."/>
            <person name="Kovalchuk A."/>
            <person name="Asiegbu F.O."/>
            <person name="Lackner G."/>
            <person name="Hoffmeister D."/>
            <person name="Rencoret J."/>
            <person name="Gutierrez A."/>
            <person name="Sun H."/>
            <person name="Lindquist E."/>
            <person name="Barry K."/>
            <person name="Riley R."/>
            <person name="Grigoriev I.V."/>
            <person name="Henrissat B."/>
            <person name="Kues U."/>
            <person name="Berka R.M."/>
            <person name="Martinez A.T."/>
            <person name="Covert S.F."/>
            <person name="Blanchette R.A."/>
            <person name="Cullen D."/>
        </authorList>
    </citation>
    <scope>NUCLEOTIDE SEQUENCE [LARGE SCALE GENOMIC DNA]</scope>
    <source>
        <strain evidence="3 4">11061_1 CR5-6</strain>
    </source>
</reference>
<dbReference type="PANTHER" id="PTHR43205">
    <property type="entry name" value="PROSTAGLANDIN REDUCTASE"/>
    <property type="match status" value="1"/>
</dbReference>
<dbReference type="Proteomes" id="UP000053257">
    <property type="component" value="Unassembled WGS sequence"/>
</dbReference>
<dbReference type="InterPro" id="IPR013149">
    <property type="entry name" value="ADH-like_C"/>
</dbReference>
<dbReference type="InterPro" id="IPR045010">
    <property type="entry name" value="MDR_fam"/>
</dbReference>
<dbReference type="Gene3D" id="3.90.180.10">
    <property type="entry name" value="Medium-chain alcohol dehydrogenases, catalytic domain"/>
    <property type="match status" value="1"/>
</dbReference>
<organism evidence="3 4">
    <name type="scientific">Phlebiopsis gigantea (strain 11061_1 CR5-6)</name>
    <name type="common">White-rot fungus</name>
    <name type="synonym">Peniophora gigantea</name>
    <dbReference type="NCBI Taxonomy" id="745531"/>
    <lineage>
        <taxon>Eukaryota</taxon>
        <taxon>Fungi</taxon>
        <taxon>Dikarya</taxon>
        <taxon>Basidiomycota</taxon>
        <taxon>Agaricomycotina</taxon>
        <taxon>Agaricomycetes</taxon>
        <taxon>Polyporales</taxon>
        <taxon>Phanerochaetaceae</taxon>
        <taxon>Phlebiopsis</taxon>
    </lineage>
</organism>
<dbReference type="OrthoDB" id="809632at2759"/>
<dbReference type="CDD" id="cd05288">
    <property type="entry name" value="PGDH"/>
    <property type="match status" value="1"/>
</dbReference>
<dbReference type="SUPFAM" id="SSF51735">
    <property type="entry name" value="NAD(P)-binding Rossmann-fold domains"/>
    <property type="match status" value="1"/>
</dbReference>
<dbReference type="FunFam" id="3.40.50.720:FF:000121">
    <property type="entry name" value="Prostaglandin reductase 2"/>
    <property type="match status" value="1"/>
</dbReference>
<dbReference type="Gene3D" id="3.40.50.720">
    <property type="entry name" value="NAD(P)-binding Rossmann-like Domain"/>
    <property type="match status" value="1"/>
</dbReference>
<dbReference type="GO" id="GO:0016628">
    <property type="term" value="F:oxidoreductase activity, acting on the CH-CH group of donors, NAD or NADP as acceptor"/>
    <property type="evidence" value="ECO:0007669"/>
    <property type="project" value="InterPro"/>
</dbReference>
<dbReference type="SMART" id="SM00829">
    <property type="entry name" value="PKS_ER"/>
    <property type="match status" value="1"/>
</dbReference>
<dbReference type="InterPro" id="IPR041694">
    <property type="entry name" value="ADH_N_2"/>
</dbReference>
<dbReference type="InterPro" id="IPR011032">
    <property type="entry name" value="GroES-like_sf"/>
</dbReference>